<reference evidence="9" key="1">
    <citation type="submission" date="2022-11" db="EMBL/GenBank/DDBJ databases">
        <authorList>
            <person name="Morgan W.R."/>
            <person name="Tartar A."/>
        </authorList>
    </citation>
    <scope>NUCLEOTIDE SEQUENCE</scope>
    <source>
        <strain evidence="9">ARSEF 373</strain>
    </source>
</reference>
<keyword evidence="10" id="KW-1185">Reference proteome</keyword>
<dbReference type="Pfam" id="PF00964">
    <property type="entry name" value="Elicitin"/>
    <property type="match status" value="1"/>
</dbReference>
<protein>
    <recommendedName>
        <fullName evidence="6">Elicitin</fullName>
    </recommendedName>
</protein>
<organism evidence="9 10">
    <name type="scientific">Lagenidium giganteum</name>
    <dbReference type="NCBI Taxonomy" id="4803"/>
    <lineage>
        <taxon>Eukaryota</taxon>
        <taxon>Sar</taxon>
        <taxon>Stramenopiles</taxon>
        <taxon>Oomycota</taxon>
        <taxon>Peronosporomycetes</taxon>
        <taxon>Pythiales</taxon>
        <taxon>Pythiaceae</taxon>
    </lineage>
</organism>
<dbReference type="SMART" id="SM01187">
    <property type="entry name" value="Elicitin"/>
    <property type="match status" value="1"/>
</dbReference>
<feature type="compositionally biased region" description="Low complexity" evidence="7">
    <location>
        <begin position="137"/>
        <end position="149"/>
    </location>
</feature>
<evidence type="ECO:0000313" key="10">
    <source>
        <dbReference type="Proteomes" id="UP001146120"/>
    </source>
</evidence>
<comment type="subcellular location">
    <subcellularLocation>
        <location evidence="1 6">Secreted</location>
    </subcellularLocation>
</comment>
<dbReference type="Proteomes" id="UP001146120">
    <property type="component" value="Unassembled WGS sequence"/>
</dbReference>
<sequence length="189" mass="20523">MTRTVVLVQTIALLVLVAWTSTNADTTKSNSCTSQQLEVFKEAEPDVKRCQLATGLQFEMPPTTQLLPAQRLTLCKEKACKLMIGMVDDLEIPRCETVFGNQNMTLQTSLDKFTNSCDAPSPAPSRKFLLHIEKPSSDSGSGSGTSLPSRHNRSNRTATPDSASVSTRPSQHLMSGSLLMLSMAMAFAI</sequence>
<dbReference type="InterPro" id="IPR002200">
    <property type="entry name" value="Elicitin"/>
</dbReference>
<evidence type="ECO:0000256" key="2">
    <source>
        <dbReference type="ARBA" id="ARBA00009544"/>
    </source>
</evidence>
<evidence type="ECO:0000256" key="7">
    <source>
        <dbReference type="SAM" id="MobiDB-lite"/>
    </source>
</evidence>
<comment type="similarity">
    <text evidence="2 6">Belongs to the elicitin family.</text>
</comment>
<feature type="region of interest" description="Disordered" evidence="7">
    <location>
        <begin position="133"/>
        <end position="170"/>
    </location>
</feature>
<evidence type="ECO:0000256" key="6">
    <source>
        <dbReference type="RuleBase" id="RU368111"/>
    </source>
</evidence>
<evidence type="ECO:0000256" key="8">
    <source>
        <dbReference type="SAM" id="SignalP"/>
    </source>
</evidence>
<feature type="signal peptide" evidence="8">
    <location>
        <begin position="1"/>
        <end position="24"/>
    </location>
</feature>
<evidence type="ECO:0000313" key="9">
    <source>
        <dbReference type="EMBL" id="DBA03343.1"/>
    </source>
</evidence>
<dbReference type="Gene3D" id="1.10.239.10">
    <property type="entry name" value="Elicitin domain"/>
    <property type="match status" value="1"/>
</dbReference>
<keyword evidence="8" id="KW-0732">Signal</keyword>
<accession>A0AAV2Z7G4</accession>
<dbReference type="InterPro" id="IPR036470">
    <property type="entry name" value="Elicitin_sf"/>
</dbReference>
<name>A0AAV2Z7G4_9STRA</name>
<comment type="caution">
    <text evidence="9">The sequence shown here is derived from an EMBL/GenBank/DDBJ whole genome shotgun (WGS) entry which is preliminary data.</text>
</comment>
<gene>
    <name evidence="9" type="ORF">N0F65_004620</name>
</gene>
<reference evidence="9" key="2">
    <citation type="journal article" date="2023" name="Microbiol Resour">
        <title>Decontamination and Annotation of the Draft Genome Sequence of the Oomycete Lagenidium giganteum ARSEF 373.</title>
        <authorList>
            <person name="Morgan W.R."/>
            <person name="Tartar A."/>
        </authorList>
    </citation>
    <scope>NUCLEOTIDE SEQUENCE</scope>
    <source>
        <strain evidence="9">ARSEF 373</strain>
    </source>
</reference>
<dbReference type="EMBL" id="DAKRPA010000020">
    <property type="protein sequence ID" value="DBA03343.1"/>
    <property type="molecule type" value="Genomic_DNA"/>
</dbReference>
<evidence type="ECO:0000256" key="4">
    <source>
        <dbReference type="ARBA" id="ARBA00022978"/>
    </source>
</evidence>
<evidence type="ECO:0000256" key="5">
    <source>
        <dbReference type="ARBA" id="ARBA00023157"/>
    </source>
</evidence>
<proteinExistence type="inferred from homology"/>
<dbReference type="SUPFAM" id="SSF48647">
    <property type="entry name" value="Fungal elicitin"/>
    <property type="match status" value="1"/>
</dbReference>
<dbReference type="AlphaFoldDB" id="A0AAV2Z7G4"/>
<feature type="compositionally biased region" description="Polar residues" evidence="7">
    <location>
        <begin position="155"/>
        <end position="170"/>
    </location>
</feature>
<comment type="function">
    <text evidence="6">Induces local and distal defense responses (incompatible hypersensitive reaction) in plants from the solanaceae and cruciferae families. Elicits leaf necrosis and causes the accumulation of pathogenesis-related proteins. Might interact with the lipidic molecules of the plasma membrane.</text>
</comment>
<feature type="chain" id="PRO_5043506282" description="Elicitin" evidence="8">
    <location>
        <begin position="25"/>
        <end position="189"/>
    </location>
</feature>
<keyword evidence="3 6" id="KW-0964">Secreted</keyword>
<evidence type="ECO:0000256" key="1">
    <source>
        <dbReference type="ARBA" id="ARBA00004613"/>
    </source>
</evidence>
<evidence type="ECO:0000256" key="3">
    <source>
        <dbReference type="ARBA" id="ARBA00022525"/>
    </source>
</evidence>
<keyword evidence="5 6" id="KW-1015">Disulfide bond</keyword>
<dbReference type="GO" id="GO:0052040">
    <property type="term" value="P:symbiont-mediated perturbation of host programmed cell death"/>
    <property type="evidence" value="ECO:0007669"/>
    <property type="project" value="UniProtKB-UniRule"/>
</dbReference>
<keyword evidence="4 6" id="KW-0928">Hypersensitive response elicitation</keyword>
<dbReference type="GO" id="GO:0005576">
    <property type="term" value="C:extracellular region"/>
    <property type="evidence" value="ECO:0007669"/>
    <property type="project" value="UniProtKB-SubCell"/>
</dbReference>